<protein>
    <submittedName>
        <fullName evidence="1">Uncharacterized protein</fullName>
    </submittedName>
</protein>
<accession>A0ACB7RPZ8</accession>
<keyword evidence="2" id="KW-1185">Reference proteome</keyword>
<dbReference type="EMBL" id="CM023488">
    <property type="protein sequence ID" value="KAH6923892.1"/>
    <property type="molecule type" value="Genomic_DNA"/>
</dbReference>
<reference evidence="1" key="1">
    <citation type="submission" date="2020-05" db="EMBL/GenBank/DDBJ databases">
        <title>Large-scale comparative analyses of tick genomes elucidate their genetic diversity and vector capacities.</title>
        <authorList>
            <person name="Jia N."/>
            <person name="Wang J."/>
            <person name="Shi W."/>
            <person name="Du L."/>
            <person name="Sun Y."/>
            <person name="Zhan W."/>
            <person name="Jiang J."/>
            <person name="Wang Q."/>
            <person name="Zhang B."/>
            <person name="Ji P."/>
            <person name="Sakyi L.B."/>
            <person name="Cui X."/>
            <person name="Yuan T."/>
            <person name="Jiang B."/>
            <person name="Yang W."/>
            <person name="Lam T.T.-Y."/>
            <person name="Chang Q."/>
            <person name="Ding S."/>
            <person name="Wang X."/>
            <person name="Zhu J."/>
            <person name="Ruan X."/>
            <person name="Zhao L."/>
            <person name="Wei J."/>
            <person name="Que T."/>
            <person name="Du C."/>
            <person name="Cheng J."/>
            <person name="Dai P."/>
            <person name="Han X."/>
            <person name="Huang E."/>
            <person name="Gao Y."/>
            <person name="Liu J."/>
            <person name="Shao H."/>
            <person name="Ye R."/>
            <person name="Li L."/>
            <person name="Wei W."/>
            <person name="Wang X."/>
            <person name="Wang C."/>
            <person name="Yang T."/>
            <person name="Huo Q."/>
            <person name="Li W."/>
            <person name="Guo W."/>
            <person name="Chen H."/>
            <person name="Zhou L."/>
            <person name="Ni X."/>
            <person name="Tian J."/>
            <person name="Zhou Y."/>
            <person name="Sheng Y."/>
            <person name="Liu T."/>
            <person name="Pan Y."/>
            <person name="Xia L."/>
            <person name="Li J."/>
            <person name="Zhao F."/>
            <person name="Cao W."/>
        </authorList>
    </citation>
    <scope>NUCLEOTIDE SEQUENCE</scope>
    <source>
        <strain evidence="1">Hyas-2018</strain>
    </source>
</reference>
<organism evidence="1 2">
    <name type="scientific">Hyalomma asiaticum</name>
    <name type="common">Tick</name>
    <dbReference type="NCBI Taxonomy" id="266040"/>
    <lineage>
        <taxon>Eukaryota</taxon>
        <taxon>Metazoa</taxon>
        <taxon>Ecdysozoa</taxon>
        <taxon>Arthropoda</taxon>
        <taxon>Chelicerata</taxon>
        <taxon>Arachnida</taxon>
        <taxon>Acari</taxon>
        <taxon>Parasitiformes</taxon>
        <taxon>Ixodida</taxon>
        <taxon>Ixodoidea</taxon>
        <taxon>Ixodidae</taxon>
        <taxon>Hyalomminae</taxon>
        <taxon>Hyalomma</taxon>
    </lineage>
</organism>
<gene>
    <name evidence="1" type="ORF">HPB50_008419</name>
</gene>
<evidence type="ECO:0000313" key="1">
    <source>
        <dbReference type="EMBL" id="KAH6923892.1"/>
    </source>
</evidence>
<proteinExistence type="predicted"/>
<sequence>MTEKDVDTFCGLLQYLPADQLLSLYCECFSPFTVVWRTPAHAILCIRTWLRNVPTPQERLFDLAVLYSRLIPAGAFRPWMLFHLDTPFDEIDAFVFLETLSNRMKICTSGYTKSTSFLSCCVFLEDGDVAFEHRLICFNMWLNHPFLAIHAPGTISHSERLQTALEAVLGNPEKCLHGYYEELSSAYAHVLELQMKL</sequence>
<comment type="caution">
    <text evidence="1">The sequence shown here is derived from an EMBL/GenBank/DDBJ whole genome shotgun (WGS) entry which is preliminary data.</text>
</comment>
<dbReference type="Proteomes" id="UP000821845">
    <property type="component" value="Chromosome 8"/>
</dbReference>
<name>A0ACB7RPZ8_HYAAI</name>
<evidence type="ECO:0000313" key="2">
    <source>
        <dbReference type="Proteomes" id="UP000821845"/>
    </source>
</evidence>